<accession>A0A200QFT4</accession>
<protein>
    <submittedName>
        <fullName evidence="1">Uncharacterized protein</fullName>
    </submittedName>
</protein>
<evidence type="ECO:0000313" key="1">
    <source>
        <dbReference type="EMBL" id="OVA09291.1"/>
    </source>
</evidence>
<comment type="caution">
    <text evidence="1">The sequence shown here is derived from an EMBL/GenBank/DDBJ whole genome shotgun (WGS) entry which is preliminary data.</text>
</comment>
<keyword evidence="2" id="KW-1185">Reference proteome</keyword>
<gene>
    <name evidence="1" type="ORF">BVC80_8357g5</name>
</gene>
<evidence type="ECO:0000313" key="2">
    <source>
        <dbReference type="Proteomes" id="UP000195402"/>
    </source>
</evidence>
<dbReference type="AlphaFoldDB" id="A0A200QFT4"/>
<dbReference type="Proteomes" id="UP000195402">
    <property type="component" value="Unassembled WGS sequence"/>
</dbReference>
<dbReference type="EMBL" id="MVGT01002139">
    <property type="protein sequence ID" value="OVA09291.1"/>
    <property type="molecule type" value="Genomic_DNA"/>
</dbReference>
<organism evidence="1 2">
    <name type="scientific">Macleaya cordata</name>
    <name type="common">Five-seeded plume-poppy</name>
    <name type="synonym">Bocconia cordata</name>
    <dbReference type="NCBI Taxonomy" id="56857"/>
    <lineage>
        <taxon>Eukaryota</taxon>
        <taxon>Viridiplantae</taxon>
        <taxon>Streptophyta</taxon>
        <taxon>Embryophyta</taxon>
        <taxon>Tracheophyta</taxon>
        <taxon>Spermatophyta</taxon>
        <taxon>Magnoliopsida</taxon>
        <taxon>Ranunculales</taxon>
        <taxon>Papaveraceae</taxon>
        <taxon>Papaveroideae</taxon>
        <taxon>Macleaya</taxon>
    </lineage>
</organism>
<dbReference type="InParanoid" id="A0A200QFT4"/>
<dbReference type="OrthoDB" id="1978774at2759"/>
<reference evidence="1 2" key="1">
    <citation type="journal article" date="2017" name="Mol. Plant">
        <title>The Genome of Medicinal Plant Macleaya cordata Provides New Insights into Benzylisoquinoline Alkaloids Metabolism.</title>
        <authorList>
            <person name="Liu X."/>
            <person name="Liu Y."/>
            <person name="Huang P."/>
            <person name="Ma Y."/>
            <person name="Qing Z."/>
            <person name="Tang Q."/>
            <person name="Cao H."/>
            <person name="Cheng P."/>
            <person name="Zheng Y."/>
            <person name="Yuan Z."/>
            <person name="Zhou Y."/>
            <person name="Liu J."/>
            <person name="Tang Z."/>
            <person name="Zhuo Y."/>
            <person name="Zhang Y."/>
            <person name="Yu L."/>
            <person name="Huang J."/>
            <person name="Yang P."/>
            <person name="Peng Q."/>
            <person name="Zhang J."/>
            <person name="Jiang W."/>
            <person name="Zhang Z."/>
            <person name="Lin K."/>
            <person name="Ro D.K."/>
            <person name="Chen X."/>
            <person name="Xiong X."/>
            <person name="Shang Y."/>
            <person name="Huang S."/>
            <person name="Zeng J."/>
        </authorList>
    </citation>
    <scope>NUCLEOTIDE SEQUENCE [LARGE SCALE GENOMIC DNA]</scope>
    <source>
        <strain evidence="2">cv. BLH2017</strain>
        <tissue evidence="1">Root</tissue>
    </source>
</reference>
<proteinExistence type="predicted"/>
<name>A0A200QFT4_MACCD</name>
<sequence>MLPRWSRAITQLSKLGLQNSMESQRSIFLCRNYSKVAAASTLDSHVKEFTGKTEV</sequence>